<accession>A0A849IB14</accession>
<dbReference type="AlphaFoldDB" id="A0A849IB14"/>
<dbReference type="RefSeq" id="WP_171218666.1">
    <property type="nucleotide sequence ID" value="NZ_JABEPP010000003.1"/>
</dbReference>
<evidence type="ECO:0000313" key="3">
    <source>
        <dbReference type="Proteomes" id="UP000564885"/>
    </source>
</evidence>
<evidence type="ECO:0000313" key="2">
    <source>
        <dbReference type="EMBL" id="NNM73177.1"/>
    </source>
</evidence>
<gene>
    <name evidence="2" type="ORF">HJG44_12380</name>
</gene>
<name>A0A849IB14_9HYPH</name>
<organism evidence="2 3">
    <name type="scientific">Enterovirga aerilata</name>
    <dbReference type="NCBI Taxonomy" id="2730920"/>
    <lineage>
        <taxon>Bacteria</taxon>
        <taxon>Pseudomonadati</taxon>
        <taxon>Pseudomonadota</taxon>
        <taxon>Alphaproteobacteria</taxon>
        <taxon>Hyphomicrobiales</taxon>
        <taxon>Methylobacteriaceae</taxon>
        <taxon>Enterovirga</taxon>
    </lineage>
</organism>
<keyword evidence="3" id="KW-1185">Reference proteome</keyword>
<evidence type="ECO:0000256" key="1">
    <source>
        <dbReference type="SAM" id="MobiDB-lite"/>
    </source>
</evidence>
<dbReference type="EMBL" id="JABEPP010000003">
    <property type="protein sequence ID" value="NNM73177.1"/>
    <property type="molecule type" value="Genomic_DNA"/>
</dbReference>
<dbReference type="Gene3D" id="3.90.550.10">
    <property type="entry name" value="Spore Coat Polysaccharide Biosynthesis Protein SpsA, Chain A"/>
    <property type="match status" value="1"/>
</dbReference>
<comment type="caution">
    <text evidence="2">The sequence shown here is derived from an EMBL/GenBank/DDBJ whole genome shotgun (WGS) entry which is preliminary data.</text>
</comment>
<feature type="region of interest" description="Disordered" evidence="1">
    <location>
        <begin position="239"/>
        <end position="258"/>
    </location>
</feature>
<dbReference type="SUPFAM" id="SSF53448">
    <property type="entry name" value="Nucleotide-diphospho-sugar transferases"/>
    <property type="match status" value="1"/>
</dbReference>
<evidence type="ECO:0008006" key="4">
    <source>
        <dbReference type="Google" id="ProtNLM"/>
    </source>
</evidence>
<dbReference type="InterPro" id="IPR029044">
    <property type="entry name" value="Nucleotide-diphossugar_trans"/>
</dbReference>
<reference evidence="2 3" key="1">
    <citation type="submission" date="2020-04" db="EMBL/GenBank/DDBJ databases">
        <title>Enterovirga sp. isolate from soil.</title>
        <authorList>
            <person name="Chea S."/>
            <person name="Kim D.-U."/>
        </authorList>
    </citation>
    <scope>NUCLEOTIDE SEQUENCE [LARGE SCALE GENOMIC DNA]</scope>
    <source>
        <strain evidence="2 3">DB1703</strain>
    </source>
</reference>
<proteinExistence type="predicted"/>
<dbReference type="Proteomes" id="UP000564885">
    <property type="component" value="Unassembled WGS sequence"/>
</dbReference>
<sequence>MSRKPAKIFIATTTADGIVMAEHAASLVRMVASLARAGIGTEYQIQDGSSIVAQRNLLAERFMRSDCTHLLFLDSDMTFPADLCETLLGFGKPLIGAVYTKRALDLAKLKELVASRPVDAALPLAYEWNVHPLPGPTRMEGGICRVAALPGGFVLTERGCLEAMAARLNPPLLRLDRHHAPVRAFYREVRDGEVVFDLDYSFCINWGRIGGEVWTYPAADIRHIGDWRSPPPFLSFLAAAGPPRRESDIDPPPGSARP</sequence>
<protein>
    <recommendedName>
        <fullName evidence="4">Glycosyltransferase</fullName>
    </recommendedName>
</protein>